<feature type="chain" id="PRO_5026658404" evidence="1">
    <location>
        <begin position="20"/>
        <end position="138"/>
    </location>
</feature>
<evidence type="ECO:0000313" key="2">
    <source>
        <dbReference type="EMBL" id="QJW97069.1"/>
    </source>
</evidence>
<evidence type="ECO:0000313" key="3">
    <source>
        <dbReference type="Proteomes" id="UP000503447"/>
    </source>
</evidence>
<keyword evidence="3" id="KW-1185">Reference proteome</keyword>
<organism evidence="2 3">
    <name type="scientific">Frigoriglobus tundricola</name>
    <dbReference type="NCBI Taxonomy" id="2774151"/>
    <lineage>
        <taxon>Bacteria</taxon>
        <taxon>Pseudomonadati</taxon>
        <taxon>Planctomycetota</taxon>
        <taxon>Planctomycetia</taxon>
        <taxon>Gemmatales</taxon>
        <taxon>Gemmataceae</taxon>
        <taxon>Frigoriglobus</taxon>
    </lineage>
</organism>
<feature type="signal peptide" evidence="1">
    <location>
        <begin position="1"/>
        <end position="19"/>
    </location>
</feature>
<dbReference type="Proteomes" id="UP000503447">
    <property type="component" value="Chromosome"/>
</dbReference>
<proteinExistence type="predicted"/>
<gene>
    <name evidence="2" type="ORF">FTUN_4633</name>
</gene>
<dbReference type="AlphaFoldDB" id="A0A6M5YTA2"/>
<dbReference type="EMBL" id="CP053452">
    <property type="protein sequence ID" value="QJW97069.1"/>
    <property type="molecule type" value="Genomic_DNA"/>
</dbReference>
<keyword evidence="1" id="KW-0732">Signal</keyword>
<reference evidence="3" key="1">
    <citation type="submission" date="2020-05" db="EMBL/GenBank/DDBJ databases">
        <title>Frigoriglobus tundricola gen. nov., sp. nov., a psychrotolerant cellulolytic planctomycete of the family Gemmataceae with two divergent copies of 16S rRNA gene.</title>
        <authorList>
            <person name="Kulichevskaya I.S."/>
            <person name="Ivanova A.A."/>
            <person name="Naumoff D.G."/>
            <person name="Beletsky A.V."/>
            <person name="Rijpstra W.I.C."/>
            <person name="Sinninghe Damste J.S."/>
            <person name="Mardanov A.V."/>
            <person name="Ravin N.V."/>
            <person name="Dedysh S.N."/>
        </authorList>
    </citation>
    <scope>NUCLEOTIDE SEQUENCE [LARGE SCALE GENOMIC DNA]</scope>
    <source>
        <strain evidence="3">PL17</strain>
    </source>
</reference>
<evidence type="ECO:0000256" key="1">
    <source>
        <dbReference type="SAM" id="SignalP"/>
    </source>
</evidence>
<dbReference type="KEGG" id="ftj:FTUN_4633"/>
<sequence>MTIRTLLALVATWPLCAAAGADDPPLLPEEAVWVMRYDDKLDGEVKDKPGAEVRWKLSVRNDRVAGRLAELKEADPADHRIGGEIAAGKPPVVALRQDGPKGLVCFYAGKRVAGDRIVGTWYDNRGAAGDFELTVEKK</sequence>
<name>A0A6M5YTA2_9BACT</name>
<accession>A0A6M5YTA2</accession>
<dbReference type="RefSeq" id="WP_171472519.1">
    <property type="nucleotide sequence ID" value="NZ_CP053452.2"/>
</dbReference>
<protein>
    <submittedName>
        <fullName evidence="2">Uncharacterized protein</fullName>
    </submittedName>
</protein>